<protein>
    <recommendedName>
        <fullName evidence="3">Knr4/Smi1-like domain-containing protein</fullName>
    </recommendedName>
</protein>
<accession>A0A0A3IGV3</accession>
<dbReference type="RefSeq" id="WP_036155936.1">
    <property type="nucleotide sequence ID" value="NZ_AVCX01000004.1"/>
</dbReference>
<comment type="caution">
    <text evidence="1">The sequence shown here is derived from an EMBL/GenBank/DDBJ whole genome shotgun (WGS) entry which is preliminary data.</text>
</comment>
<gene>
    <name evidence="1" type="ORF">CD32_14805</name>
</gene>
<evidence type="ECO:0000313" key="2">
    <source>
        <dbReference type="Proteomes" id="UP000030437"/>
    </source>
</evidence>
<reference evidence="1 2" key="1">
    <citation type="submission" date="2014-02" db="EMBL/GenBank/DDBJ databases">
        <title>Draft genome sequence of Lysinibacillus odysseyi NBRC 100172.</title>
        <authorList>
            <person name="Zhang F."/>
            <person name="Wang G."/>
            <person name="Zhang L."/>
        </authorList>
    </citation>
    <scope>NUCLEOTIDE SEQUENCE [LARGE SCALE GENOMIC DNA]</scope>
    <source>
        <strain evidence="1 2">NBRC 100172</strain>
    </source>
</reference>
<dbReference type="OrthoDB" id="893152at2"/>
<dbReference type="EMBL" id="JPVP01000057">
    <property type="protein sequence ID" value="KGR83954.1"/>
    <property type="molecule type" value="Genomic_DNA"/>
</dbReference>
<dbReference type="Proteomes" id="UP000030437">
    <property type="component" value="Unassembled WGS sequence"/>
</dbReference>
<dbReference type="STRING" id="1220589.CD32_14805"/>
<dbReference type="eggNOG" id="ENOG50334H0">
    <property type="taxonomic scope" value="Bacteria"/>
</dbReference>
<organism evidence="1 2">
    <name type="scientific">Lysinibacillus odysseyi 34hs-1 = NBRC 100172</name>
    <dbReference type="NCBI Taxonomy" id="1220589"/>
    <lineage>
        <taxon>Bacteria</taxon>
        <taxon>Bacillati</taxon>
        <taxon>Bacillota</taxon>
        <taxon>Bacilli</taxon>
        <taxon>Bacillales</taxon>
        <taxon>Bacillaceae</taxon>
        <taxon>Lysinibacillus</taxon>
    </lineage>
</organism>
<dbReference type="AlphaFoldDB" id="A0A0A3IGV3"/>
<sequence>MMLPEEFCERWDADKNGPLIKIDKESLNSAPFSEEVKGFLSIGGLPETPAPYFEFTSMSSFLKPIINVFNMPEEFGKYYFLGTTGSGNPICIIEKQGYIVYLDNGNNFLEVFINSSIKQFAHCLLVYAQMIDKAIEKNGEDAFIDLDIPASIIHWLSGEFERIDSKCMENGNFWFDEVESLYGS</sequence>
<proteinExistence type="predicted"/>
<evidence type="ECO:0008006" key="3">
    <source>
        <dbReference type="Google" id="ProtNLM"/>
    </source>
</evidence>
<dbReference type="InterPro" id="IPR025851">
    <property type="entry name" value="SUKH-4"/>
</dbReference>
<keyword evidence="2" id="KW-1185">Reference proteome</keyword>
<name>A0A0A3IGV3_9BACI</name>
<dbReference type="Pfam" id="PF14435">
    <property type="entry name" value="SUKH-4"/>
    <property type="match status" value="1"/>
</dbReference>
<evidence type="ECO:0000313" key="1">
    <source>
        <dbReference type="EMBL" id="KGR83954.1"/>
    </source>
</evidence>